<gene>
    <name evidence="1" type="ORF">JL09_g6644</name>
</gene>
<proteinExistence type="predicted"/>
<organism evidence="1 2">
    <name type="scientific">Pichia kudriavzevii</name>
    <name type="common">Yeast</name>
    <name type="synonym">Issatchenkia orientalis</name>
    <dbReference type="NCBI Taxonomy" id="4909"/>
    <lineage>
        <taxon>Eukaryota</taxon>
        <taxon>Fungi</taxon>
        <taxon>Dikarya</taxon>
        <taxon>Ascomycota</taxon>
        <taxon>Saccharomycotina</taxon>
        <taxon>Pichiomycetes</taxon>
        <taxon>Pichiales</taxon>
        <taxon>Pichiaceae</taxon>
        <taxon>Pichia</taxon>
    </lineage>
</organism>
<name>A0A099NJL1_PICKU</name>
<reference evidence="2" key="1">
    <citation type="journal article" date="2014" name="Microb. Cell Fact.">
        <title>Exploiting Issatchenkia orientalis SD108 for succinic acid production.</title>
        <authorList>
            <person name="Xiao H."/>
            <person name="Shao Z."/>
            <person name="Jiang Y."/>
            <person name="Dole S."/>
            <person name="Zhao H."/>
        </authorList>
    </citation>
    <scope>NUCLEOTIDE SEQUENCE [LARGE SCALE GENOMIC DNA]</scope>
    <source>
        <strain evidence="2">SD108</strain>
    </source>
</reference>
<protein>
    <submittedName>
        <fullName evidence="1">Uncharacterized protein</fullName>
    </submittedName>
</protein>
<dbReference type="HOGENOM" id="CLU_3434160_0_0_1"/>
<dbReference type="EMBL" id="JQFK01001896">
    <property type="protein sequence ID" value="KGK32750.1"/>
    <property type="molecule type" value="Genomic_DNA"/>
</dbReference>
<dbReference type="Proteomes" id="UP000029867">
    <property type="component" value="Unassembled WGS sequence"/>
</dbReference>
<accession>A0A099NJL1</accession>
<evidence type="ECO:0000313" key="2">
    <source>
        <dbReference type="Proteomes" id="UP000029867"/>
    </source>
</evidence>
<evidence type="ECO:0000313" key="1">
    <source>
        <dbReference type="EMBL" id="KGK32750.1"/>
    </source>
</evidence>
<comment type="caution">
    <text evidence="1">The sequence shown here is derived from an EMBL/GenBank/DDBJ whole genome shotgun (WGS) entry which is preliminary data.</text>
</comment>
<sequence>MSNEKFPIQSLARVD</sequence>